<comment type="function">
    <text evidence="1">Removes C-terminal D-alanyl residues from sugar-peptide cell wall precursors.</text>
</comment>
<keyword evidence="6" id="KW-0645">Protease</keyword>
<name>A0A7X3G7Z1_9STRE</name>
<evidence type="ECO:0000256" key="4">
    <source>
        <dbReference type="ARBA" id="ARBA00012448"/>
    </source>
</evidence>
<dbReference type="GO" id="GO:0009002">
    <property type="term" value="F:serine-type D-Ala-D-Ala carboxypeptidase activity"/>
    <property type="evidence" value="ECO:0007669"/>
    <property type="project" value="UniProtKB-EC"/>
</dbReference>
<dbReference type="GO" id="GO:0008360">
    <property type="term" value="P:regulation of cell shape"/>
    <property type="evidence" value="ECO:0007669"/>
    <property type="project" value="UniProtKB-KW"/>
</dbReference>
<dbReference type="Pfam" id="PF00768">
    <property type="entry name" value="Peptidase_S11"/>
    <property type="match status" value="1"/>
</dbReference>
<keyword evidence="9" id="KW-0133">Cell shape</keyword>
<dbReference type="AlphaFoldDB" id="A0A7X3G7Z1"/>
<keyword evidence="8 19" id="KW-0378">Hydrolase</keyword>
<evidence type="ECO:0000256" key="5">
    <source>
        <dbReference type="ARBA" id="ARBA00022645"/>
    </source>
</evidence>
<comment type="similarity">
    <text evidence="3 15">Belongs to the peptidase S11 family.</text>
</comment>
<evidence type="ECO:0000256" key="2">
    <source>
        <dbReference type="ARBA" id="ARBA00004752"/>
    </source>
</evidence>
<evidence type="ECO:0000256" key="11">
    <source>
        <dbReference type="ARBA" id="ARBA00023316"/>
    </source>
</evidence>
<dbReference type="InterPro" id="IPR037167">
    <property type="entry name" value="Peptidase_S11_C_sf"/>
</dbReference>
<evidence type="ECO:0000256" key="1">
    <source>
        <dbReference type="ARBA" id="ARBA00003217"/>
    </source>
</evidence>
<keyword evidence="10" id="KW-0573">Peptidoglycan synthesis</keyword>
<feature type="binding site" evidence="14">
    <location>
        <position position="241"/>
    </location>
    <ligand>
        <name>substrate</name>
    </ligand>
</feature>
<dbReference type="OrthoDB" id="9791132at2"/>
<dbReference type="PRINTS" id="PR00725">
    <property type="entry name" value="DADACBPTASE1"/>
</dbReference>
<feature type="chain" id="PRO_5030526493" description="serine-type D-Ala-D-Ala carboxypeptidase" evidence="16">
    <location>
        <begin position="27"/>
        <end position="415"/>
    </location>
</feature>
<evidence type="ECO:0000256" key="6">
    <source>
        <dbReference type="ARBA" id="ARBA00022670"/>
    </source>
</evidence>
<comment type="catalytic activity">
    <reaction evidence="12">
        <text>Preferential cleavage: (Ac)2-L-Lys-D-Ala-|-D-Ala. Also transpeptidation of peptidyl-alanyl moieties that are N-acyl substituents of D-alanine.</text>
        <dbReference type="EC" id="3.4.16.4"/>
    </reaction>
</comment>
<dbReference type="InterPro" id="IPR001967">
    <property type="entry name" value="Peptidase_S11_N"/>
</dbReference>
<dbReference type="InterPro" id="IPR015956">
    <property type="entry name" value="Peniciliin-bd_prot_C_sf"/>
</dbReference>
<reference evidence="19 20" key="1">
    <citation type="submission" date="2019-12" db="EMBL/GenBank/DDBJ databases">
        <title>Microbes associate with the intestines of laboratory mice.</title>
        <authorList>
            <person name="Navarre W."/>
            <person name="Wong E."/>
        </authorList>
    </citation>
    <scope>NUCLEOTIDE SEQUENCE [LARGE SCALE GENOMIC DNA]</scope>
    <source>
        <strain evidence="19 20">NM51_B2-22</strain>
    </source>
</reference>
<dbReference type="GO" id="GO:0006508">
    <property type="term" value="P:proteolysis"/>
    <property type="evidence" value="ECO:0007669"/>
    <property type="project" value="UniProtKB-KW"/>
</dbReference>
<evidence type="ECO:0000256" key="16">
    <source>
        <dbReference type="SAM" id="SignalP"/>
    </source>
</evidence>
<dbReference type="PANTHER" id="PTHR21581">
    <property type="entry name" value="D-ALANYL-D-ALANINE CARBOXYPEPTIDASE"/>
    <property type="match status" value="1"/>
</dbReference>
<dbReference type="GO" id="GO:0009252">
    <property type="term" value="P:peptidoglycan biosynthetic process"/>
    <property type="evidence" value="ECO:0007669"/>
    <property type="project" value="UniProtKB-UniPathway"/>
</dbReference>
<evidence type="ECO:0000256" key="15">
    <source>
        <dbReference type="RuleBase" id="RU004016"/>
    </source>
</evidence>
<evidence type="ECO:0000259" key="18">
    <source>
        <dbReference type="Pfam" id="PF07943"/>
    </source>
</evidence>
<dbReference type="EC" id="3.4.16.4" evidence="4"/>
<evidence type="ECO:0000256" key="7">
    <source>
        <dbReference type="ARBA" id="ARBA00022729"/>
    </source>
</evidence>
<protein>
    <recommendedName>
        <fullName evidence="4">serine-type D-Ala-D-Ala carboxypeptidase</fullName>
        <ecNumber evidence="4">3.4.16.4</ecNumber>
    </recommendedName>
</protein>
<gene>
    <name evidence="19" type="ORF">E5983_02940</name>
</gene>
<evidence type="ECO:0000256" key="10">
    <source>
        <dbReference type="ARBA" id="ARBA00022984"/>
    </source>
</evidence>
<dbReference type="SUPFAM" id="SSF69189">
    <property type="entry name" value="Penicillin-binding protein associated domain"/>
    <property type="match status" value="1"/>
</dbReference>
<feature type="signal peptide" evidence="16">
    <location>
        <begin position="1"/>
        <end position="26"/>
    </location>
</feature>
<sequence length="415" mass="46163">MKRFIQFLLVMLLLLPSLLSTIPVFSDDDFTTTANSALVFEQNTGKILFEKNADKLVGIASISKLLTSYVVLDAIQAGELDWSTKVPIKDFAYQLTVDSSSSNVPMEDREYTVKELLHAMLLSSANSAAIALAEKVSGKEKDFVKRMEDKLDSLGIRDYKLYNSSGLNENTLNIITNGKNQENLMSANALGVMVYNLLRDHPEITEITEKSQAKFGKETIYATNQLIPNMPRFRNGVDGLKTGSSAAYGDSIIVSTTERGMRLVSIVLNVENPDQDPNARYNATISLLNHISRTFYANVLAAEGEPYEELTALIKDGKKSPIIPVAKTDAIFIQQGGSTADFKVKWETDPKGYQAPIKKGEFVGYLTYQDPEPIGKGYIQGQEPKFAMVSQEDVDRSNFFKVLWNNFVLFVNEKL</sequence>
<feature type="active site" description="Acyl-ester intermediate" evidence="13">
    <location>
        <position position="64"/>
    </location>
</feature>
<evidence type="ECO:0000313" key="20">
    <source>
        <dbReference type="Proteomes" id="UP000461595"/>
    </source>
</evidence>
<evidence type="ECO:0000256" key="14">
    <source>
        <dbReference type="PIRSR" id="PIRSR618044-2"/>
    </source>
</evidence>
<dbReference type="EMBL" id="WSRS01000016">
    <property type="protein sequence ID" value="MVX58607.1"/>
    <property type="molecule type" value="Genomic_DNA"/>
</dbReference>
<dbReference type="InterPro" id="IPR012338">
    <property type="entry name" value="Beta-lactam/transpept-like"/>
</dbReference>
<evidence type="ECO:0000256" key="8">
    <source>
        <dbReference type="ARBA" id="ARBA00022801"/>
    </source>
</evidence>
<dbReference type="RefSeq" id="WP_160332426.1">
    <property type="nucleotide sequence ID" value="NZ_WSRS01000016.1"/>
</dbReference>
<evidence type="ECO:0000256" key="12">
    <source>
        <dbReference type="ARBA" id="ARBA00034000"/>
    </source>
</evidence>
<dbReference type="Gene3D" id="3.40.710.10">
    <property type="entry name" value="DD-peptidase/beta-lactamase superfamily"/>
    <property type="match status" value="1"/>
</dbReference>
<proteinExistence type="inferred from homology"/>
<keyword evidence="5" id="KW-0121">Carboxypeptidase</keyword>
<dbReference type="GO" id="GO:0071555">
    <property type="term" value="P:cell wall organization"/>
    <property type="evidence" value="ECO:0007669"/>
    <property type="project" value="UniProtKB-KW"/>
</dbReference>
<feature type="domain" description="Peptidase S11 D-alanyl-D-alanine carboxypeptidase A N-terminal" evidence="17">
    <location>
        <begin position="31"/>
        <end position="271"/>
    </location>
</feature>
<dbReference type="Gene3D" id="2.60.410.10">
    <property type="entry name" value="D-Ala-D-Ala carboxypeptidase, C-terminal domain"/>
    <property type="match status" value="1"/>
</dbReference>
<evidence type="ECO:0000259" key="17">
    <source>
        <dbReference type="Pfam" id="PF00768"/>
    </source>
</evidence>
<evidence type="ECO:0000256" key="13">
    <source>
        <dbReference type="PIRSR" id="PIRSR618044-1"/>
    </source>
</evidence>
<feature type="domain" description="Peptidase S11 D-Ala-D-Ala carboxypeptidase A C-terminal" evidence="18">
    <location>
        <begin position="303"/>
        <end position="395"/>
    </location>
</feature>
<dbReference type="UniPathway" id="UPA00219"/>
<dbReference type="Pfam" id="PF07943">
    <property type="entry name" value="PBP5_C"/>
    <property type="match status" value="1"/>
</dbReference>
<evidence type="ECO:0000256" key="3">
    <source>
        <dbReference type="ARBA" id="ARBA00007164"/>
    </source>
</evidence>
<evidence type="ECO:0000313" key="19">
    <source>
        <dbReference type="EMBL" id="MVX58607.1"/>
    </source>
</evidence>
<organism evidence="19 20">
    <name type="scientific">Streptococcus danieliae</name>
    <dbReference type="NCBI Taxonomy" id="747656"/>
    <lineage>
        <taxon>Bacteria</taxon>
        <taxon>Bacillati</taxon>
        <taxon>Bacillota</taxon>
        <taxon>Bacilli</taxon>
        <taxon>Lactobacillales</taxon>
        <taxon>Streptococcaceae</taxon>
        <taxon>Streptococcus</taxon>
    </lineage>
</organism>
<dbReference type="InterPro" id="IPR018044">
    <property type="entry name" value="Peptidase_S11"/>
</dbReference>
<feature type="active site" description="Acyl-ester intermediate" evidence="13">
    <location>
        <position position="61"/>
    </location>
</feature>
<dbReference type="InterPro" id="IPR012907">
    <property type="entry name" value="Peptidase_S11_C"/>
</dbReference>
<dbReference type="Proteomes" id="UP000461595">
    <property type="component" value="Unassembled WGS sequence"/>
</dbReference>
<comment type="caution">
    <text evidence="19">The sequence shown here is derived from an EMBL/GenBank/DDBJ whole genome shotgun (WGS) entry which is preliminary data.</text>
</comment>
<dbReference type="PANTHER" id="PTHR21581:SF11">
    <property type="entry name" value="D-ALANYL-D-ALANINE CARBOXYPEPTIDASE DACA"/>
    <property type="match status" value="1"/>
</dbReference>
<accession>A0A7X3G7Z1</accession>
<evidence type="ECO:0000256" key="9">
    <source>
        <dbReference type="ARBA" id="ARBA00022960"/>
    </source>
</evidence>
<comment type="pathway">
    <text evidence="2">Cell wall biogenesis; peptidoglycan biosynthesis.</text>
</comment>
<keyword evidence="11" id="KW-0961">Cell wall biogenesis/degradation</keyword>
<feature type="active site" evidence="13">
    <location>
        <position position="124"/>
    </location>
</feature>
<keyword evidence="7 16" id="KW-0732">Signal</keyword>
<dbReference type="SUPFAM" id="SSF56601">
    <property type="entry name" value="beta-lactamase/transpeptidase-like"/>
    <property type="match status" value="1"/>
</dbReference>